<keyword evidence="10" id="KW-0227">DNA damage</keyword>
<evidence type="ECO:0000313" key="25">
    <source>
        <dbReference type="EMBL" id="BFF99197.1"/>
    </source>
</evidence>
<proteinExistence type="inferred from homology"/>
<dbReference type="GO" id="GO:0000398">
    <property type="term" value="P:mRNA splicing, via spliceosome"/>
    <property type="evidence" value="ECO:0007669"/>
    <property type="project" value="InterPro"/>
</dbReference>
<dbReference type="PANTHER" id="PTHR15608">
    <property type="entry name" value="SPLICING FACTOR U2AF-ASSOCIATED PROTEIN 2"/>
    <property type="match status" value="1"/>
</dbReference>
<comment type="similarity">
    <text evidence="3">Belongs to the HTATSF1 family.</text>
</comment>
<keyword evidence="6" id="KW-0597">Phosphoprotein</keyword>
<dbReference type="CDD" id="cd12282">
    <property type="entry name" value="RRM2_TatSF1_like"/>
    <property type="match status" value="1"/>
</dbReference>
<evidence type="ECO:0000256" key="15">
    <source>
        <dbReference type="ARBA" id="ARBA00023159"/>
    </source>
</evidence>
<keyword evidence="13" id="KW-0007">Acetylation</keyword>
<feature type="compositionally biased region" description="Low complexity" evidence="23">
    <location>
        <begin position="35"/>
        <end position="44"/>
    </location>
</feature>
<accession>A0AAU9FT63</accession>
<evidence type="ECO:0000256" key="13">
    <source>
        <dbReference type="ARBA" id="ARBA00022990"/>
    </source>
</evidence>
<evidence type="ECO:0000256" key="2">
    <source>
        <dbReference type="ARBA" id="ARBA00004286"/>
    </source>
</evidence>
<evidence type="ECO:0000256" key="21">
    <source>
        <dbReference type="ARBA" id="ARBA00073773"/>
    </source>
</evidence>
<keyword evidence="14" id="KW-0805">Transcription regulation</keyword>
<feature type="compositionally biased region" description="Basic and acidic residues" evidence="23">
    <location>
        <begin position="134"/>
        <end position="159"/>
    </location>
</feature>
<sequence>MSDEEGKEKQEEVKPETELVTKEGDIRAEDERMPHTLTPTARPTPTIPTPDAKADDEEAPKEGAAPECETKADNDDESQPQVDNAATKKPIESLRQGKDAADKKENDESQSQAEEEAAKKQKENESQSLVADEADSKKENESQSQEGKKAEPAQKEEATQPHQDFAAYAEHVTYADNGDAIYTDPSTKQEYKWCNTKNSWLPQSGNGENSYENEFYKWCDETKQWLPKTQTETEHYKWDEDQHTWVLKQQQPEHDAVYKLDEQGERTYTDKDGTVYLWDAEKSAWFPKIDDDFMAQYQMNYGFIDNTSAGEKEKADKEAAEVKRKEEELKRMTAEAEAAMARDESGAAATALGKRKAPEPPKWFEMDPSQNTKVYVSNLPLDITKEEFAELMGKCGMVMRDPKTQQPKLKLYTEADGQIKGDGLCDYIKVESVHLALKILDDYDLRGRKIRVQRAQFQMRGEYNPALKPKRKKKDKEKMQKMKEKLFDWRPDKMRGERSKHEKTVILKNLFTPKLFEKEVELILEYQNNLREECSKCGVVRKVVIYDRHPEGIAQVNMSSPEEADLVIQMMQGRFFGQRQLSADHWDGQTKYKIDESAVEAHQRLSKWDEYLAAEEAADKQDKQNAEGESASA</sequence>
<evidence type="ECO:0000256" key="16">
    <source>
        <dbReference type="ARBA" id="ARBA00023163"/>
    </source>
</evidence>
<keyword evidence="11" id="KW-0832">Ubl conjugation</keyword>
<reference evidence="25 26" key="1">
    <citation type="submission" date="2024-02" db="EMBL/GenBank/DDBJ databases">
        <title>A chromosome-level genome assembly of Drosophila madeirensis, a fruit fly species endemic to Madeira island.</title>
        <authorList>
            <person name="Tomihara K."/>
            <person name="Llopart A."/>
            <person name="Yamamoto D."/>
        </authorList>
    </citation>
    <scope>NUCLEOTIDE SEQUENCE [LARGE SCALE GENOMIC DNA]</scope>
    <source>
        <strain evidence="25 26">RF1</strain>
    </source>
</reference>
<evidence type="ECO:0000256" key="8">
    <source>
        <dbReference type="ARBA" id="ARBA00022728"/>
    </source>
</evidence>
<keyword evidence="18" id="KW-0234">DNA repair</keyword>
<dbReference type="Pfam" id="PF00076">
    <property type="entry name" value="RRM_1"/>
    <property type="match status" value="2"/>
</dbReference>
<keyword evidence="5" id="KW-1017">Isopeptide bond</keyword>
<keyword evidence="4" id="KW-0158">Chromosome</keyword>
<keyword evidence="12 22" id="KW-0694">RNA-binding</keyword>
<dbReference type="AlphaFoldDB" id="A0AAU9FT63"/>
<evidence type="ECO:0000256" key="5">
    <source>
        <dbReference type="ARBA" id="ARBA00022499"/>
    </source>
</evidence>
<evidence type="ECO:0000313" key="26">
    <source>
        <dbReference type="Proteomes" id="UP001500889"/>
    </source>
</evidence>
<evidence type="ECO:0000256" key="3">
    <source>
        <dbReference type="ARBA" id="ARBA00007747"/>
    </source>
</evidence>
<dbReference type="InterPro" id="IPR000504">
    <property type="entry name" value="RRM_dom"/>
</dbReference>
<dbReference type="InterPro" id="IPR035979">
    <property type="entry name" value="RBD_domain_sf"/>
</dbReference>
<keyword evidence="17" id="KW-0508">mRNA splicing</keyword>
<keyword evidence="19" id="KW-0539">Nucleus</keyword>
<dbReference type="EMBL" id="AP029265">
    <property type="protein sequence ID" value="BFF99197.1"/>
    <property type="molecule type" value="Genomic_DNA"/>
</dbReference>
<dbReference type="Proteomes" id="UP001500889">
    <property type="component" value="Chromosome J"/>
</dbReference>
<gene>
    <name evidence="25" type="ORF">DMAD_07157</name>
</gene>
<name>A0AAU9FT63_DROMD</name>
<evidence type="ECO:0000256" key="20">
    <source>
        <dbReference type="ARBA" id="ARBA00062124"/>
    </source>
</evidence>
<dbReference type="SUPFAM" id="SSF54928">
    <property type="entry name" value="RNA-binding domain, RBD"/>
    <property type="match status" value="2"/>
</dbReference>
<evidence type="ECO:0000256" key="9">
    <source>
        <dbReference type="ARBA" id="ARBA00022737"/>
    </source>
</evidence>
<comment type="subunit">
    <text evidence="20">Component of the 17S U2 SnRNP complex, a ribonucleoprotein complex that contains small nuclear RNA (snRNA) U2 and a number of specific proteins. Within the 17S U2 SnRNP complex, interacts (via UHM region) directly with SF3B1. Component of a complex which is at least composed of HTATSF1/Tat-SF1, the P-TEFb complex components CDK9 and CCNT1, RNA polymerase II, SUPT5H, and NCL/nucleolin. Interacts with GTF2F2/RAP30 and POLR2A. Interacts with TCERG1/CA150. Interacts with (poly-ADP-ribosylated) RPA1; promoting HTATSF1 recruitment to DNA damage sites. Interacts (when phosphorylated) with TOPBP1; promoting recruitment of TOPBP1 to DNA damage sites during S-phase.</text>
</comment>
<organism evidence="25 26">
    <name type="scientific">Drosophila madeirensis</name>
    <name type="common">Fruit fly</name>
    <dbReference type="NCBI Taxonomy" id="30013"/>
    <lineage>
        <taxon>Eukaryota</taxon>
        <taxon>Metazoa</taxon>
        <taxon>Ecdysozoa</taxon>
        <taxon>Arthropoda</taxon>
        <taxon>Hexapoda</taxon>
        <taxon>Insecta</taxon>
        <taxon>Pterygota</taxon>
        <taxon>Neoptera</taxon>
        <taxon>Endopterygota</taxon>
        <taxon>Diptera</taxon>
        <taxon>Brachycera</taxon>
        <taxon>Muscomorpha</taxon>
        <taxon>Ephydroidea</taxon>
        <taxon>Drosophilidae</taxon>
        <taxon>Drosophila</taxon>
        <taxon>Sophophora</taxon>
    </lineage>
</organism>
<evidence type="ECO:0000256" key="10">
    <source>
        <dbReference type="ARBA" id="ARBA00022763"/>
    </source>
</evidence>
<comment type="subcellular location">
    <subcellularLocation>
        <location evidence="2">Chromosome</location>
    </subcellularLocation>
    <subcellularLocation>
        <location evidence="1">Nucleus</location>
    </subcellularLocation>
</comment>
<keyword evidence="8" id="KW-0747">Spliceosome</keyword>
<protein>
    <recommendedName>
        <fullName evidence="21">17S U2 SnRNP complex component HTATSF1</fullName>
    </recommendedName>
</protein>
<feature type="region of interest" description="Disordered" evidence="23">
    <location>
        <begin position="309"/>
        <end position="366"/>
    </location>
</feature>
<keyword evidence="26" id="KW-1185">Reference proteome</keyword>
<evidence type="ECO:0000256" key="19">
    <source>
        <dbReference type="ARBA" id="ARBA00023242"/>
    </source>
</evidence>
<dbReference type="GO" id="GO:0005694">
    <property type="term" value="C:chromosome"/>
    <property type="evidence" value="ECO:0007669"/>
    <property type="project" value="UniProtKB-SubCell"/>
</dbReference>
<dbReference type="CDD" id="cd12281">
    <property type="entry name" value="RRM1_TatSF1_like"/>
    <property type="match status" value="1"/>
</dbReference>
<dbReference type="SMART" id="SM00360">
    <property type="entry name" value="RRM"/>
    <property type="match status" value="2"/>
</dbReference>
<dbReference type="GO" id="GO:0005686">
    <property type="term" value="C:U2 snRNP"/>
    <property type="evidence" value="ECO:0007669"/>
    <property type="project" value="TreeGrafter"/>
</dbReference>
<dbReference type="GO" id="GO:0005684">
    <property type="term" value="C:U2-type spliceosomal complex"/>
    <property type="evidence" value="ECO:0007669"/>
    <property type="project" value="UniProtKB-ARBA"/>
</dbReference>
<dbReference type="FunFam" id="3.30.70.330:FF:000105">
    <property type="entry name" value="HIV Tat-specific factor 1 homolog"/>
    <property type="match status" value="1"/>
</dbReference>
<dbReference type="InterPro" id="IPR034392">
    <property type="entry name" value="TatSF1-like_RRM1"/>
</dbReference>
<feature type="compositionally biased region" description="Basic and acidic residues" evidence="23">
    <location>
        <begin position="89"/>
        <end position="107"/>
    </location>
</feature>
<evidence type="ECO:0000256" key="1">
    <source>
        <dbReference type="ARBA" id="ARBA00004123"/>
    </source>
</evidence>
<evidence type="ECO:0000256" key="17">
    <source>
        <dbReference type="ARBA" id="ARBA00023187"/>
    </source>
</evidence>
<dbReference type="InterPro" id="IPR034393">
    <property type="entry name" value="TatSF1-like"/>
</dbReference>
<keyword evidence="15" id="KW-0010">Activator</keyword>
<keyword evidence="9" id="KW-0677">Repeat</keyword>
<feature type="region of interest" description="Disordered" evidence="23">
    <location>
        <begin position="1"/>
        <end position="170"/>
    </location>
</feature>
<dbReference type="GO" id="GO:0003723">
    <property type="term" value="F:RNA binding"/>
    <property type="evidence" value="ECO:0007669"/>
    <property type="project" value="UniProtKB-UniRule"/>
</dbReference>
<dbReference type="Gene3D" id="3.30.70.330">
    <property type="match status" value="2"/>
</dbReference>
<feature type="compositionally biased region" description="Basic and acidic residues" evidence="23">
    <location>
        <begin position="1"/>
        <end position="34"/>
    </location>
</feature>
<keyword evidence="7" id="KW-0507">mRNA processing</keyword>
<evidence type="ECO:0000256" key="7">
    <source>
        <dbReference type="ARBA" id="ARBA00022664"/>
    </source>
</evidence>
<feature type="domain" description="RRM" evidence="24">
    <location>
        <begin position="372"/>
        <end position="457"/>
    </location>
</feature>
<evidence type="ECO:0000256" key="11">
    <source>
        <dbReference type="ARBA" id="ARBA00022843"/>
    </source>
</evidence>
<dbReference type="InterPro" id="IPR012677">
    <property type="entry name" value="Nucleotide-bd_a/b_plait_sf"/>
</dbReference>
<keyword evidence="16" id="KW-0804">Transcription</keyword>
<feature type="compositionally biased region" description="Basic and acidic residues" evidence="23">
    <location>
        <begin position="116"/>
        <end position="125"/>
    </location>
</feature>
<evidence type="ECO:0000256" key="14">
    <source>
        <dbReference type="ARBA" id="ARBA00023015"/>
    </source>
</evidence>
<evidence type="ECO:0000256" key="4">
    <source>
        <dbReference type="ARBA" id="ARBA00022454"/>
    </source>
</evidence>
<evidence type="ECO:0000256" key="22">
    <source>
        <dbReference type="PROSITE-ProRule" id="PRU00176"/>
    </source>
</evidence>
<evidence type="ECO:0000256" key="6">
    <source>
        <dbReference type="ARBA" id="ARBA00022553"/>
    </source>
</evidence>
<evidence type="ECO:0000256" key="18">
    <source>
        <dbReference type="ARBA" id="ARBA00023204"/>
    </source>
</evidence>
<dbReference type="FunFam" id="3.30.70.330:FF:000202">
    <property type="entry name" value="HIV Tat-specific factor 1"/>
    <property type="match status" value="1"/>
</dbReference>
<dbReference type="GO" id="GO:0006281">
    <property type="term" value="P:DNA repair"/>
    <property type="evidence" value="ECO:0007669"/>
    <property type="project" value="UniProtKB-KW"/>
</dbReference>
<evidence type="ECO:0000256" key="23">
    <source>
        <dbReference type="SAM" id="MobiDB-lite"/>
    </source>
</evidence>
<evidence type="ECO:0000259" key="24">
    <source>
        <dbReference type="PROSITE" id="PS50102"/>
    </source>
</evidence>
<dbReference type="PROSITE" id="PS50102">
    <property type="entry name" value="RRM"/>
    <property type="match status" value="1"/>
</dbReference>
<feature type="compositionally biased region" description="Basic and acidic residues" evidence="23">
    <location>
        <begin position="310"/>
        <end position="345"/>
    </location>
</feature>
<evidence type="ECO:0000256" key="12">
    <source>
        <dbReference type="ARBA" id="ARBA00022884"/>
    </source>
</evidence>
<dbReference type="PANTHER" id="PTHR15608:SF0">
    <property type="entry name" value="HIV TAT-SPECIFIC FACTOR 1"/>
    <property type="match status" value="1"/>
</dbReference>
<feature type="compositionally biased region" description="Basic and acidic residues" evidence="23">
    <location>
        <begin position="356"/>
        <end position="365"/>
    </location>
</feature>